<dbReference type="EMBL" id="CP136521">
    <property type="protein sequence ID" value="WOD42816.1"/>
    <property type="molecule type" value="Genomic_DNA"/>
</dbReference>
<dbReference type="InterPro" id="IPR015882">
    <property type="entry name" value="HEX_bac_N"/>
</dbReference>
<dbReference type="Gene3D" id="2.60.40.1180">
    <property type="entry name" value="Golgi alpha-mannosidase II"/>
    <property type="match status" value="1"/>
</dbReference>
<keyword evidence="4" id="KW-0732">Signal</keyword>
<dbReference type="Pfam" id="PF02838">
    <property type="entry name" value="Glyco_hydro_20b"/>
    <property type="match status" value="1"/>
</dbReference>
<dbReference type="PROSITE" id="PS52009">
    <property type="entry name" value="GH84"/>
    <property type="match status" value="1"/>
</dbReference>
<dbReference type="RefSeq" id="WP_316982507.1">
    <property type="nucleotide sequence ID" value="NZ_CP136521.1"/>
</dbReference>
<dbReference type="InterPro" id="IPR013780">
    <property type="entry name" value="Glyco_hydro_b"/>
</dbReference>
<proteinExistence type="inferred from homology"/>
<dbReference type="InterPro" id="IPR029018">
    <property type="entry name" value="Hex-like_dom2"/>
</dbReference>
<evidence type="ECO:0000256" key="4">
    <source>
        <dbReference type="SAM" id="SignalP"/>
    </source>
</evidence>
<dbReference type="GO" id="GO:0102571">
    <property type="term" value="F:[protein]-3-O-(N-acetyl-D-glucosaminyl)-L-serine/L-threonine O-N-acetyl-alpha-D-glucosaminase activity"/>
    <property type="evidence" value="ECO:0007669"/>
    <property type="project" value="UniProtKB-EC"/>
</dbReference>
<dbReference type="Gene3D" id="3.20.20.80">
    <property type="entry name" value="Glycosidases"/>
    <property type="match status" value="1"/>
</dbReference>
<keyword evidence="1 3" id="KW-0378">Hydrolase</keyword>
<dbReference type="KEGG" id="hws:RNZ46_12535"/>
<keyword evidence="2 3" id="KW-0326">Glycosidase</keyword>
<accession>A0AA97EKQ4</accession>
<evidence type="ECO:0000256" key="3">
    <source>
        <dbReference type="PROSITE-ProRule" id="PRU01353"/>
    </source>
</evidence>
<dbReference type="PANTHER" id="PTHR13170:SF16">
    <property type="entry name" value="PROTEIN O-GLCNACASE"/>
    <property type="match status" value="1"/>
</dbReference>
<evidence type="ECO:0000259" key="5">
    <source>
        <dbReference type="PROSITE" id="PS52009"/>
    </source>
</evidence>
<evidence type="ECO:0000256" key="2">
    <source>
        <dbReference type="ARBA" id="ARBA00023295"/>
    </source>
</evidence>
<organism evidence="6 7">
    <name type="scientific">Hwangdonia lutea</name>
    <dbReference type="NCBI Taxonomy" id="3075823"/>
    <lineage>
        <taxon>Bacteria</taxon>
        <taxon>Pseudomonadati</taxon>
        <taxon>Bacteroidota</taxon>
        <taxon>Flavobacteriia</taxon>
        <taxon>Flavobacteriales</taxon>
        <taxon>Flavobacteriaceae</taxon>
        <taxon>Hwangdonia</taxon>
    </lineage>
</organism>
<gene>
    <name evidence="6" type="ORF">RNZ46_12535</name>
</gene>
<dbReference type="InterPro" id="IPR048162">
    <property type="entry name" value="O-GlcNAcase_BT_4395-like"/>
</dbReference>
<feature type="chain" id="PRO_5041713335" evidence="4">
    <location>
        <begin position="19"/>
        <end position="730"/>
    </location>
</feature>
<dbReference type="InterPro" id="IPR049478">
    <property type="entry name" value="BT_4395-like_hel"/>
</dbReference>
<dbReference type="NCBIfam" id="NF041654">
    <property type="entry name" value="GlcNAcase"/>
    <property type="match status" value="1"/>
</dbReference>
<evidence type="ECO:0000313" key="6">
    <source>
        <dbReference type="EMBL" id="WOD42816.1"/>
    </source>
</evidence>
<dbReference type="PANTHER" id="PTHR13170">
    <property type="entry name" value="O-GLCNACASE"/>
    <property type="match status" value="1"/>
</dbReference>
<evidence type="ECO:0000313" key="7">
    <source>
        <dbReference type="Proteomes" id="UP001302486"/>
    </source>
</evidence>
<dbReference type="SUPFAM" id="SSF55545">
    <property type="entry name" value="beta-N-acetylhexosaminidase-like domain"/>
    <property type="match status" value="1"/>
</dbReference>
<dbReference type="GO" id="GO:0015929">
    <property type="term" value="F:hexosaminidase activity"/>
    <property type="evidence" value="ECO:0007669"/>
    <property type="project" value="UniProtKB-ARBA"/>
</dbReference>
<dbReference type="InterPro" id="IPR017853">
    <property type="entry name" value="GH"/>
</dbReference>
<dbReference type="InterPro" id="IPR051822">
    <property type="entry name" value="Glycosyl_Hydrolase_84"/>
</dbReference>
<keyword evidence="7" id="KW-1185">Reference proteome</keyword>
<protein>
    <submittedName>
        <fullName evidence="6">Beta-N-acetylglucosaminidase</fullName>
        <ecNumber evidence="6">3.2.1.169</ecNumber>
    </submittedName>
</protein>
<sequence length="730" mass="83859">MRHSFFTLLILTVGFGFAQNLNINPKPQHVVIGDYFDTPALFHIQQKSTDKAIQNLLSTYFTNDNISNKGFSIQIGGVNDRFPKKLKNKVPKKAESYHINISKKQISVIGRDARGTYYGVRTLMALLKNKTIPLGDILDYPDVAARGTVEGFYGTPWSFKHRMRQIDFYGENKLNTYIYGPKDDPYHSSPNWRKPYPEKEAIQLKKLIDRAALNHVDFVWAIHPGKDIKWHNEDRKALLHKFELMYDLGVRAYAVFFDDISGEGTNPKQQAELLNFLHAEFIKKKTDVKPLIMCPTEYNKGWSKPEGGYLETLGKELHPSIRIMWTGNTVVADIDTETMNWINTKINRNAFIWWNFPVSDYVRNHMLLGPAYGNGKDIAQDVSGFVSNPMEHAEASKIAIYGVADYTWNMSEYQPEKNWLQALKVVMPKSYKALEIFATHNSDLGPNGHRYRREESVSFSPIAKAFLNDLEADNTIENFETVRNEFQTMVEASYILLNSKDNPILLDEIRHWVQQFKLLGQSGLAMLHMHTALQAKNSDAFERSYQAVKAIKAEMYKIDREENQNPYQPGIKTATLVIAPLIDKSFVHLTKTYNKAFGKNLEVDANYNPHKLFTNIEQLKNQQVTLRDRTLALNPPLEIIRLSPQAYFGFELQKEIRVNKLVLQLEKSLIYNNLNLEISTNGKEWSEIKTEQKDASLQASINAKVKFVRMKNASNETLNGKIKKFTVKIK</sequence>
<dbReference type="Gene3D" id="3.30.379.10">
    <property type="entry name" value="Chitobiase/beta-hexosaminidase domain 2-like"/>
    <property type="match status" value="1"/>
</dbReference>
<dbReference type="AlphaFoldDB" id="A0AA97EKQ4"/>
<name>A0AA97EKQ4_9FLAO</name>
<evidence type="ECO:0000256" key="1">
    <source>
        <dbReference type="ARBA" id="ARBA00022801"/>
    </source>
</evidence>
<dbReference type="InterPro" id="IPR011496">
    <property type="entry name" value="O-GlcNAcase_cat"/>
</dbReference>
<dbReference type="GO" id="GO:0005975">
    <property type="term" value="P:carbohydrate metabolic process"/>
    <property type="evidence" value="ECO:0007669"/>
    <property type="project" value="UniProtKB-ARBA"/>
</dbReference>
<dbReference type="Pfam" id="PF07555">
    <property type="entry name" value="NAGidase"/>
    <property type="match status" value="1"/>
</dbReference>
<dbReference type="SUPFAM" id="SSF140657">
    <property type="entry name" value="Hyaluronidase post-catalytic domain-like"/>
    <property type="match status" value="1"/>
</dbReference>
<dbReference type="GO" id="GO:1901135">
    <property type="term" value="P:carbohydrate derivative metabolic process"/>
    <property type="evidence" value="ECO:0007669"/>
    <property type="project" value="UniProtKB-ARBA"/>
</dbReference>
<dbReference type="Gene3D" id="1.20.58.460">
    <property type="entry name" value="Hyaluronidase post-catalytic domain-like"/>
    <property type="match status" value="1"/>
</dbReference>
<dbReference type="Pfam" id="PF21809">
    <property type="entry name" value="Glyco_hydro_84_hel"/>
    <property type="match status" value="1"/>
</dbReference>
<feature type="domain" description="GH84" evidence="5">
    <location>
        <begin position="144"/>
        <end position="411"/>
    </location>
</feature>
<reference evidence="7" key="1">
    <citation type="submission" date="2024-06" db="EMBL/GenBank/DDBJ databases">
        <title>Hwangdonia haimaensis gen. nov., sp. nov., a member of the family Flavobacteriaceae isolated from the haima cold seep.</title>
        <authorList>
            <person name="Li J."/>
        </authorList>
    </citation>
    <scope>NUCLEOTIDE SEQUENCE [LARGE SCALE GENOMIC DNA]</scope>
    <source>
        <strain evidence="7">SCSIO 19198</strain>
    </source>
</reference>
<feature type="active site" description="Proton donor" evidence="3">
    <location>
        <position position="259"/>
    </location>
</feature>
<dbReference type="SUPFAM" id="SSF51445">
    <property type="entry name" value="(Trans)glycosidases"/>
    <property type="match status" value="1"/>
</dbReference>
<dbReference type="Proteomes" id="UP001302486">
    <property type="component" value="Chromosome"/>
</dbReference>
<feature type="signal peptide" evidence="4">
    <location>
        <begin position="1"/>
        <end position="18"/>
    </location>
</feature>
<comment type="similarity">
    <text evidence="3">Belongs to the glycosyl hydrolase 84 family.</text>
</comment>
<dbReference type="EC" id="3.2.1.169" evidence="6"/>
<dbReference type="Pfam" id="PF18344">
    <property type="entry name" value="CBM32"/>
    <property type="match status" value="1"/>
</dbReference>